<name>A0A914DLK4_9BILA</name>
<dbReference type="Proteomes" id="UP000887540">
    <property type="component" value="Unplaced"/>
</dbReference>
<evidence type="ECO:0000313" key="2">
    <source>
        <dbReference type="WBParaSite" id="ACRNAN_scaffold2999.g7360.t1"/>
    </source>
</evidence>
<protein>
    <submittedName>
        <fullName evidence="2">Uncharacterized protein</fullName>
    </submittedName>
</protein>
<accession>A0A914DLK4</accession>
<sequence length="72" mass="7955">MTLSAIGINAHCVMELLCKRFLSAQHPGKFYIKIKMQRIHTYENLANILGAISSLKEVPEQSRIGGCASLLP</sequence>
<reference evidence="2" key="1">
    <citation type="submission" date="2022-11" db="UniProtKB">
        <authorList>
            <consortium name="WormBaseParasite"/>
        </authorList>
    </citation>
    <scope>IDENTIFICATION</scope>
</reference>
<dbReference type="WBParaSite" id="ACRNAN_scaffold2999.g7360.t1">
    <property type="protein sequence ID" value="ACRNAN_scaffold2999.g7360.t1"/>
    <property type="gene ID" value="ACRNAN_scaffold2999.g7360"/>
</dbReference>
<organism evidence="1 2">
    <name type="scientific">Acrobeloides nanus</name>
    <dbReference type="NCBI Taxonomy" id="290746"/>
    <lineage>
        <taxon>Eukaryota</taxon>
        <taxon>Metazoa</taxon>
        <taxon>Ecdysozoa</taxon>
        <taxon>Nematoda</taxon>
        <taxon>Chromadorea</taxon>
        <taxon>Rhabditida</taxon>
        <taxon>Tylenchina</taxon>
        <taxon>Cephalobomorpha</taxon>
        <taxon>Cephaloboidea</taxon>
        <taxon>Cephalobidae</taxon>
        <taxon>Acrobeloides</taxon>
    </lineage>
</organism>
<evidence type="ECO:0000313" key="1">
    <source>
        <dbReference type="Proteomes" id="UP000887540"/>
    </source>
</evidence>
<dbReference type="AlphaFoldDB" id="A0A914DLK4"/>
<keyword evidence="1" id="KW-1185">Reference proteome</keyword>
<proteinExistence type="predicted"/>